<protein>
    <recommendedName>
        <fullName evidence="4">40-residue YVTN family beta-propeller repeat-containing protein</fullName>
    </recommendedName>
</protein>
<dbReference type="InterPro" id="IPR051200">
    <property type="entry name" value="Host-pathogen_enzymatic-act"/>
</dbReference>
<dbReference type="STRING" id="1302689.RG47T_1633"/>
<feature type="signal peptide" evidence="1">
    <location>
        <begin position="1"/>
        <end position="23"/>
    </location>
</feature>
<proteinExistence type="predicted"/>
<gene>
    <name evidence="2" type="ORF">RG47T_1633</name>
</gene>
<dbReference type="Proteomes" id="UP000186720">
    <property type="component" value="Unassembled WGS sequence"/>
</dbReference>
<keyword evidence="3" id="KW-1185">Reference proteome</keyword>
<dbReference type="InterPro" id="IPR011048">
    <property type="entry name" value="Haem_d1_sf"/>
</dbReference>
<dbReference type="Gene3D" id="2.130.10.10">
    <property type="entry name" value="YVTN repeat-like/Quinoprotein amine dehydrogenase"/>
    <property type="match status" value="1"/>
</dbReference>
<dbReference type="SUPFAM" id="SSF51004">
    <property type="entry name" value="C-terminal (heme d1) domain of cytochrome cd1-nitrite reductase"/>
    <property type="match status" value="1"/>
</dbReference>
<dbReference type="PROSITE" id="PS51257">
    <property type="entry name" value="PROKAR_LIPOPROTEIN"/>
    <property type="match status" value="1"/>
</dbReference>
<name>A0A1Q5ZWN9_9SPHI</name>
<accession>A0A1Q5ZWN9</accession>
<evidence type="ECO:0000256" key="1">
    <source>
        <dbReference type="SAM" id="SignalP"/>
    </source>
</evidence>
<dbReference type="InterPro" id="IPR031815">
    <property type="entry name" value="DUF5074"/>
</dbReference>
<keyword evidence="1" id="KW-0732">Signal</keyword>
<feature type="chain" id="PRO_5010177474" description="40-residue YVTN family beta-propeller repeat-containing protein" evidence="1">
    <location>
        <begin position="24"/>
        <end position="348"/>
    </location>
</feature>
<dbReference type="InterPro" id="IPR015943">
    <property type="entry name" value="WD40/YVTN_repeat-like_dom_sf"/>
</dbReference>
<reference evidence="2 3" key="1">
    <citation type="submission" date="2016-11" db="EMBL/GenBank/DDBJ databases">
        <title>Whole Genome Sequencing of Mucilaginibacter polytrichastri RG4-7(T) isolated from the moss sample.</title>
        <authorList>
            <person name="Li Y."/>
        </authorList>
    </citation>
    <scope>NUCLEOTIDE SEQUENCE [LARGE SCALE GENOMIC DNA]</scope>
    <source>
        <strain evidence="2 3">RG4-7</strain>
    </source>
</reference>
<dbReference type="OrthoDB" id="792648at2"/>
<dbReference type="AlphaFoldDB" id="A0A1Q5ZWN9"/>
<dbReference type="NCBIfam" id="TIGR02276">
    <property type="entry name" value="beta_rpt_yvtn"/>
    <property type="match status" value="1"/>
</dbReference>
<evidence type="ECO:0000313" key="3">
    <source>
        <dbReference type="Proteomes" id="UP000186720"/>
    </source>
</evidence>
<dbReference type="PANTHER" id="PTHR47197">
    <property type="entry name" value="PROTEIN NIRF"/>
    <property type="match status" value="1"/>
</dbReference>
<dbReference type="EMBL" id="MPPL01000001">
    <property type="protein sequence ID" value="OKS86182.1"/>
    <property type="molecule type" value="Genomic_DNA"/>
</dbReference>
<comment type="caution">
    <text evidence="2">The sequence shown here is derived from an EMBL/GenBank/DDBJ whole genome shotgun (WGS) entry which is preliminary data.</text>
</comment>
<sequence length="348" mass="37003">MKHLKLKNLLMALVAITALMSCHKDKNDVAPTPTAGIFVLNQGKFGGNNGTLTYYNYADKATTADIYASANGAGLGDTPNDLKVYGSKMYVVVNVSNVVDVIDPKTAKLIKQISFDKKQPRSVAFYKNNAFVTSYDGTVSVIDTATFAITKSITVGRNPEQLVVSNNKLYVANSGGLGATPDNTVSVIDLTSLTVTKTVNVILNPVAISADAYGHVYVISNGDYNTIMPGISIIDNTTDATTSQNTVDVGYGSPFVVNGDFAYYLSGTGKVVVYNTKIQVISSANFITDGTTFKAAYGLNVYSKTGEVFVSDAKDYKSVGTVTAFDKSGKTEYTVTTGITPSNIVFLN</sequence>
<dbReference type="Pfam" id="PF16819">
    <property type="entry name" value="DUF5074"/>
    <property type="match status" value="1"/>
</dbReference>
<dbReference type="RefSeq" id="WP_074488907.1">
    <property type="nucleotide sequence ID" value="NZ_FPAM01000013.1"/>
</dbReference>
<organism evidence="2 3">
    <name type="scientific">Mucilaginibacter polytrichastri</name>
    <dbReference type="NCBI Taxonomy" id="1302689"/>
    <lineage>
        <taxon>Bacteria</taxon>
        <taxon>Pseudomonadati</taxon>
        <taxon>Bacteroidota</taxon>
        <taxon>Sphingobacteriia</taxon>
        <taxon>Sphingobacteriales</taxon>
        <taxon>Sphingobacteriaceae</taxon>
        <taxon>Mucilaginibacter</taxon>
    </lineage>
</organism>
<evidence type="ECO:0008006" key="4">
    <source>
        <dbReference type="Google" id="ProtNLM"/>
    </source>
</evidence>
<evidence type="ECO:0000313" key="2">
    <source>
        <dbReference type="EMBL" id="OKS86182.1"/>
    </source>
</evidence>
<dbReference type="InterPro" id="IPR011964">
    <property type="entry name" value="YVTN_b-propeller_repeat"/>
</dbReference>
<dbReference type="PANTHER" id="PTHR47197:SF3">
    <property type="entry name" value="DIHYDRO-HEME D1 DEHYDROGENASE"/>
    <property type="match status" value="1"/>
</dbReference>